<dbReference type="GO" id="GO:0016740">
    <property type="term" value="F:transferase activity"/>
    <property type="evidence" value="ECO:0007669"/>
    <property type="project" value="UniProtKB-KW"/>
</dbReference>
<dbReference type="Pfam" id="PF02515">
    <property type="entry name" value="CoA_transf_3"/>
    <property type="match status" value="1"/>
</dbReference>
<dbReference type="SUPFAM" id="SSF89796">
    <property type="entry name" value="CoA-transferase family III (CaiB/BaiF)"/>
    <property type="match status" value="2"/>
</dbReference>
<gene>
    <name evidence="2" type="ORF">AAL_01778</name>
</gene>
<organism evidence="2 3">
    <name type="scientific">Moelleriella libera RCEF 2490</name>
    <dbReference type="NCBI Taxonomy" id="1081109"/>
    <lineage>
        <taxon>Eukaryota</taxon>
        <taxon>Fungi</taxon>
        <taxon>Dikarya</taxon>
        <taxon>Ascomycota</taxon>
        <taxon>Pezizomycotina</taxon>
        <taxon>Sordariomycetes</taxon>
        <taxon>Hypocreomycetidae</taxon>
        <taxon>Hypocreales</taxon>
        <taxon>Clavicipitaceae</taxon>
        <taxon>Moelleriella</taxon>
    </lineage>
</organism>
<keyword evidence="2" id="KW-0808">Transferase</keyword>
<sequence length="578" mass="65213">MADTSSSYSVPIEAANVFRNGLLASPLTQKHLLDGLLEDYAHTVSFEGPDDPILPVNWRFAESMSALKALEAVYVNVILDRLYGVAPQKVKINTNHVILFIMSLQLWSLDPEGRNVTFMDTRADQDAKDFYLGMFEDFDYYRSLDGPYRCCTSSIYRTADDKFFHLHGSLNPDVVLKMLKLPAQPPNDDDQFQRVLPVFRAALAQWKADDIDNLSNNVIKTAGATCHSLEQFRETDTYRANKHVGLWETFPANQHQQPCWWTNNAGEKPSDPSRPLAGLKVLDATRIIAGPAVTRGLAELGATVLRITSRTVPDATIYHPEFNWGKRNASLDFQSEADRATFKKLILECDVFVSSYRPSVMEKWGFGADEVLELCKQRDKGIIVVRLNSYGWNGPMRERSGWQQISDAHTGVSWEFGRAMGNEEPVTPLFPNSDFCTGVSGICSVLDALVRRAEKGGSYKINLALDYYNNWLTRNVGVYPEPVWKKLHRHYGAPVFRHDDHMLVLIGKVSALLQKHSPEIFDPQYLENRPCPNLGISIQTVKPVLRFDHVVRPGFDIGTRGNGVDEPTWTESRCQVRA</sequence>
<evidence type="ECO:0000313" key="2">
    <source>
        <dbReference type="EMBL" id="OAA32446.1"/>
    </source>
</evidence>
<evidence type="ECO:0000256" key="1">
    <source>
        <dbReference type="ARBA" id="ARBA00008383"/>
    </source>
</evidence>
<dbReference type="Proteomes" id="UP000078544">
    <property type="component" value="Unassembled WGS sequence"/>
</dbReference>
<dbReference type="InterPro" id="IPR052985">
    <property type="entry name" value="CoA-trans_III_biosynth/detox"/>
</dbReference>
<dbReference type="STRING" id="1081109.A0A162K333"/>
<accession>A0A162K333</accession>
<dbReference type="EMBL" id="AZGY01000002">
    <property type="protein sequence ID" value="OAA32446.1"/>
    <property type="molecule type" value="Genomic_DNA"/>
</dbReference>
<proteinExistence type="inferred from homology"/>
<keyword evidence="3" id="KW-1185">Reference proteome</keyword>
<evidence type="ECO:0000313" key="3">
    <source>
        <dbReference type="Proteomes" id="UP000078544"/>
    </source>
</evidence>
<dbReference type="InterPro" id="IPR003673">
    <property type="entry name" value="CoA-Trfase_fam_III"/>
</dbReference>
<protein>
    <submittedName>
        <fullName evidence="2">CoA-transferase family III domain protein</fullName>
    </submittedName>
</protein>
<comment type="caution">
    <text evidence="2">The sequence shown here is derived from an EMBL/GenBank/DDBJ whole genome shotgun (WGS) entry which is preliminary data.</text>
</comment>
<dbReference type="InterPro" id="IPR023606">
    <property type="entry name" value="CoA-Trfase_III_dom_1_sf"/>
</dbReference>
<dbReference type="PANTHER" id="PTHR48229:SF2">
    <property type="entry name" value="CAIB_BAIF FAMILY PROTEIN"/>
    <property type="match status" value="1"/>
</dbReference>
<dbReference type="OrthoDB" id="2308815at2759"/>
<reference evidence="2 3" key="1">
    <citation type="journal article" date="2016" name="Genome Biol. Evol.">
        <title>Divergent and convergent evolution of fungal pathogenicity.</title>
        <authorList>
            <person name="Shang Y."/>
            <person name="Xiao G."/>
            <person name="Zheng P."/>
            <person name="Cen K."/>
            <person name="Zhan S."/>
            <person name="Wang C."/>
        </authorList>
    </citation>
    <scope>NUCLEOTIDE SEQUENCE [LARGE SCALE GENOMIC DNA]</scope>
    <source>
        <strain evidence="2 3">RCEF 2490</strain>
    </source>
</reference>
<name>A0A162K333_9HYPO</name>
<dbReference type="PANTHER" id="PTHR48229">
    <property type="entry name" value="CAIB/BAIF FAMILY ENZYME (AFU_ORTHOLOGUE AFUA_1G05360)-RELATED"/>
    <property type="match status" value="1"/>
</dbReference>
<dbReference type="AlphaFoldDB" id="A0A162K333"/>
<comment type="similarity">
    <text evidence="1">Belongs to the CoA-transferase III family.</text>
</comment>
<dbReference type="Gene3D" id="3.40.50.10540">
    <property type="entry name" value="Crotonobetainyl-coa:carnitine coa-transferase, domain 1"/>
    <property type="match status" value="1"/>
</dbReference>